<organism evidence="2 3">
    <name type="scientific">Moniliophthora roreri</name>
    <name type="common">Frosty pod rot fungus</name>
    <name type="synonym">Monilia roreri</name>
    <dbReference type="NCBI Taxonomy" id="221103"/>
    <lineage>
        <taxon>Eukaryota</taxon>
        <taxon>Fungi</taxon>
        <taxon>Dikarya</taxon>
        <taxon>Basidiomycota</taxon>
        <taxon>Agaricomycotina</taxon>
        <taxon>Agaricomycetes</taxon>
        <taxon>Agaricomycetidae</taxon>
        <taxon>Agaricales</taxon>
        <taxon>Marasmiineae</taxon>
        <taxon>Marasmiaceae</taxon>
        <taxon>Moniliophthora</taxon>
    </lineage>
</organism>
<sequence>MDSDDDGCNHNISPKKRKVIESSPEPDSSDSDLNYATTPHTTPSKSRSFSHRRKRAKTVEEEFIDEPEQEEAEDDASYSESSSNESWSSEPDDGESGFDQSLRRNGIIEDSSDEESISCQHSTPAQPTEYTTVIDQIVQQSKTDRRFLGHEYLLIPEDNFEWRPGKRNGEVLYERAQDGEFRIAVFWTVGEIDRADWYFHPDGRRSNWWLSRRQFGGDEFAKEVKFEDRNATAYLAEPEDDLLGNLFEQSIAGCESTVKLFKLEDDDANINFPLQEDDRIKLMKPSSVEEDEWRNIGNSWELYQLPTEHPDAEAALQELANDPIKSTKLRPELLRAHDSDDRFIYPANYKQQLRGVTA</sequence>
<dbReference type="EMBL" id="LATX01002209">
    <property type="protein sequence ID" value="KTB32654.1"/>
    <property type="molecule type" value="Genomic_DNA"/>
</dbReference>
<dbReference type="AlphaFoldDB" id="A0A0W0F8L4"/>
<feature type="compositionally biased region" description="Polar residues" evidence="1">
    <location>
        <begin position="119"/>
        <end position="128"/>
    </location>
</feature>
<name>A0A0W0F8L4_MONRR</name>
<reference evidence="2 3" key="1">
    <citation type="submission" date="2015-12" db="EMBL/GenBank/DDBJ databases">
        <title>Draft genome sequence of Moniliophthora roreri, the causal agent of frosty pod rot of cacao.</title>
        <authorList>
            <person name="Aime M.C."/>
            <person name="Diaz-Valderrama J.R."/>
            <person name="Kijpornyongpan T."/>
            <person name="Phillips-Mora W."/>
        </authorList>
    </citation>
    <scope>NUCLEOTIDE SEQUENCE [LARGE SCALE GENOMIC DNA]</scope>
    <source>
        <strain evidence="2 3">MCA 2952</strain>
    </source>
</reference>
<comment type="caution">
    <text evidence="2">The sequence shown here is derived from an EMBL/GenBank/DDBJ whole genome shotgun (WGS) entry which is preliminary data.</text>
</comment>
<proteinExistence type="predicted"/>
<feature type="compositionally biased region" description="Polar residues" evidence="1">
    <location>
        <begin position="34"/>
        <end position="43"/>
    </location>
</feature>
<protein>
    <submittedName>
        <fullName evidence="2">Uncharacterized protein</fullName>
    </submittedName>
</protein>
<accession>A0A0W0F8L4</accession>
<evidence type="ECO:0000256" key="1">
    <source>
        <dbReference type="SAM" id="MobiDB-lite"/>
    </source>
</evidence>
<evidence type="ECO:0000313" key="2">
    <source>
        <dbReference type="EMBL" id="KTB32654.1"/>
    </source>
</evidence>
<evidence type="ECO:0000313" key="3">
    <source>
        <dbReference type="Proteomes" id="UP000054988"/>
    </source>
</evidence>
<dbReference type="Proteomes" id="UP000054988">
    <property type="component" value="Unassembled WGS sequence"/>
</dbReference>
<feature type="region of interest" description="Disordered" evidence="1">
    <location>
        <begin position="1"/>
        <end position="100"/>
    </location>
</feature>
<gene>
    <name evidence="2" type="ORF">WG66_14808</name>
</gene>
<feature type="region of interest" description="Disordered" evidence="1">
    <location>
        <begin position="109"/>
        <end position="128"/>
    </location>
</feature>
<feature type="compositionally biased region" description="Low complexity" evidence="1">
    <location>
        <begin position="78"/>
        <end position="89"/>
    </location>
</feature>
<feature type="compositionally biased region" description="Acidic residues" evidence="1">
    <location>
        <begin position="61"/>
        <end position="77"/>
    </location>
</feature>